<protein>
    <submittedName>
        <fullName evidence="3">Tyrosine-type recombinase/integrase</fullName>
    </submittedName>
</protein>
<evidence type="ECO:0000256" key="1">
    <source>
        <dbReference type="ARBA" id="ARBA00023172"/>
    </source>
</evidence>
<dbReference type="SUPFAM" id="SSF56349">
    <property type="entry name" value="DNA breaking-rejoining enzymes"/>
    <property type="match status" value="1"/>
</dbReference>
<sequence length="296" mass="33388">MRLHRADDHGDIPEHLSRGDAISFLNRLAYLVSVGKISQDARIKDCRNVKRALGDLRNRGKRLPGNDIAALPLEFSFFPEDIPRQDISDEPGRCLPEQVLAQLCRSLPELEERSGSSIRVATELLIDTGRRPDEICRLPWDFLATDASGKSMLIYHDYKNNRSGRRLPIADATAEVVRNQQRAVQDQFPDTPLGELALLPAPKRNPHGTRCLTDTSLSSAHRNWVDALPVLLADGDIEFNKQSVFPYAYRHSYAQRHADAGVPPDVLRDLMGHRSMVITQSYYRITGKRMRQASSE</sequence>
<dbReference type="InterPro" id="IPR002104">
    <property type="entry name" value="Integrase_catalytic"/>
</dbReference>
<evidence type="ECO:0000313" key="3">
    <source>
        <dbReference type="EMBL" id="MFC6056288.1"/>
    </source>
</evidence>
<dbReference type="Gene3D" id="1.10.443.10">
    <property type="entry name" value="Intergrase catalytic core"/>
    <property type="match status" value="1"/>
</dbReference>
<keyword evidence="4" id="KW-1185">Reference proteome</keyword>
<feature type="domain" description="Tyr recombinase" evidence="2">
    <location>
        <begin position="89"/>
        <end position="295"/>
    </location>
</feature>
<organism evidence="3 4">
    <name type="scientific">Streptomyces pratens</name>
    <dbReference type="NCBI Taxonomy" id="887456"/>
    <lineage>
        <taxon>Bacteria</taxon>
        <taxon>Bacillati</taxon>
        <taxon>Actinomycetota</taxon>
        <taxon>Actinomycetes</taxon>
        <taxon>Kitasatosporales</taxon>
        <taxon>Streptomycetaceae</taxon>
        <taxon>Streptomyces</taxon>
    </lineage>
</organism>
<reference evidence="4" key="1">
    <citation type="journal article" date="2019" name="Int. J. Syst. Evol. Microbiol.">
        <title>The Global Catalogue of Microorganisms (GCM) 10K type strain sequencing project: providing services to taxonomists for standard genome sequencing and annotation.</title>
        <authorList>
            <consortium name="The Broad Institute Genomics Platform"/>
            <consortium name="The Broad Institute Genome Sequencing Center for Infectious Disease"/>
            <person name="Wu L."/>
            <person name="Ma J."/>
        </authorList>
    </citation>
    <scope>NUCLEOTIDE SEQUENCE [LARGE SCALE GENOMIC DNA]</scope>
    <source>
        <strain evidence="4">JCM 12763</strain>
    </source>
</reference>
<keyword evidence="1" id="KW-0233">DNA recombination</keyword>
<gene>
    <name evidence="3" type="ORF">ACFP50_12675</name>
</gene>
<dbReference type="PROSITE" id="PS51898">
    <property type="entry name" value="TYR_RECOMBINASE"/>
    <property type="match status" value="1"/>
</dbReference>
<dbReference type="InterPro" id="IPR011010">
    <property type="entry name" value="DNA_brk_join_enz"/>
</dbReference>
<proteinExistence type="predicted"/>
<evidence type="ECO:0000313" key="4">
    <source>
        <dbReference type="Proteomes" id="UP001596242"/>
    </source>
</evidence>
<dbReference type="EMBL" id="JBHSPT010000030">
    <property type="protein sequence ID" value="MFC6056288.1"/>
    <property type="molecule type" value="Genomic_DNA"/>
</dbReference>
<evidence type="ECO:0000259" key="2">
    <source>
        <dbReference type="PROSITE" id="PS51898"/>
    </source>
</evidence>
<dbReference type="InterPro" id="IPR013762">
    <property type="entry name" value="Integrase-like_cat_sf"/>
</dbReference>
<dbReference type="Pfam" id="PF00589">
    <property type="entry name" value="Phage_integrase"/>
    <property type="match status" value="1"/>
</dbReference>
<name>A0ABW1LZC0_9ACTN</name>
<dbReference type="RefSeq" id="WP_386396262.1">
    <property type="nucleotide sequence ID" value="NZ_JBHSPT010000030.1"/>
</dbReference>
<accession>A0ABW1LZC0</accession>
<dbReference type="Proteomes" id="UP001596242">
    <property type="component" value="Unassembled WGS sequence"/>
</dbReference>
<comment type="caution">
    <text evidence="3">The sequence shown here is derived from an EMBL/GenBank/DDBJ whole genome shotgun (WGS) entry which is preliminary data.</text>
</comment>